<dbReference type="InterPro" id="IPR037027">
    <property type="entry name" value="YqgF/RNaseH-like_dom_sf"/>
</dbReference>
<evidence type="ECO:0000256" key="5">
    <source>
        <dbReference type="HAMAP-Rule" id="MF_00651"/>
    </source>
</evidence>
<name>A0ABT9T1Z8_9GAMM</name>
<dbReference type="PANTHER" id="PTHR33317">
    <property type="entry name" value="POLYNUCLEOTIDYL TRANSFERASE, RIBONUCLEASE H-LIKE SUPERFAMILY PROTEIN"/>
    <property type="match status" value="1"/>
</dbReference>
<dbReference type="SMART" id="SM00732">
    <property type="entry name" value="YqgFc"/>
    <property type="match status" value="1"/>
</dbReference>
<proteinExistence type="inferred from homology"/>
<keyword evidence="4 5" id="KW-0378">Hydrolase</keyword>
<dbReference type="EC" id="3.1.-.-" evidence="5"/>
<evidence type="ECO:0000256" key="3">
    <source>
        <dbReference type="ARBA" id="ARBA00022722"/>
    </source>
</evidence>
<gene>
    <name evidence="7" type="ORF">J2T07_003492</name>
</gene>
<dbReference type="HAMAP" id="MF_00651">
    <property type="entry name" value="Nuclease_YqgF"/>
    <property type="match status" value="1"/>
</dbReference>
<evidence type="ECO:0000313" key="8">
    <source>
        <dbReference type="Proteomes" id="UP001237737"/>
    </source>
</evidence>
<evidence type="ECO:0000256" key="2">
    <source>
        <dbReference type="ARBA" id="ARBA00022517"/>
    </source>
</evidence>
<dbReference type="CDD" id="cd16964">
    <property type="entry name" value="YqgF"/>
    <property type="match status" value="1"/>
</dbReference>
<organism evidence="7 8">
    <name type="scientific">Luteibacter jiangsuensis</name>
    <dbReference type="NCBI Taxonomy" id="637577"/>
    <lineage>
        <taxon>Bacteria</taxon>
        <taxon>Pseudomonadati</taxon>
        <taxon>Pseudomonadota</taxon>
        <taxon>Gammaproteobacteria</taxon>
        <taxon>Lysobacterales</taxon>
        <taxon>Rhodanobacteraceae</taxon>
        <taxon>Luteibacter</taxon>
    </lineage>
</organism>
<keyword evidence="3 5" id="KW-0540">Nuclease</keyword>
<protein>
    <recommendedName>
        <fullName evidence="5">Putative pre-16S rRNA nuclease</fullName>
        <ecNumber evidence="5">3.1.-.-</ecNumber>
    </recommendedName>
</protein>
<dbReference type="EMBL" id="JAUSSK010000005">
    <property type="protein sequence ID" value="MDQ0011282.1"/>
    <property type="molecule type" value="Genomic_DNA"/>
</dbReference>
<keyword evidence="8" id="KW-1185">Reference proteome</keyword>
<dbReference type="PANTHER" id="PTHR33317:SF4">
    <property type="entry name" value="POLYNUCLEOTIDYL TRANSFERASE, RIBONUCLEASE H-LIKE SUPERFAMILY PROTEIN"/>
    <property type="match status" value="1"/>
</dbReference>
<accession>A0ABT9T1Z8</accession>
<dbReference type="RefSeq" id="WP_306851625.1">
    <property type="nucleotide sequence ID" value="NZ_JAUSSK010000005.1"/>
</dbReference>
<feature type="domain" description="YqgF/RNase H-like" evidence="6">
    <location>
        <begin position="2"/>
        <end position="102"/>
    </location>
</feature>
<keyword evidence="1 5" id="KW-0963">Cytoplasm</keyword>
<dbReference type="InterPro" id="IPR006641">
    <property type="entry name" value="YqgF/RNaseH-like_dom"/>
</dbReference>
<comment type="subcellular location">
    <subcellularLocation>
        <location evidence="5">Cytoplasm</location>
    </subcellularLocation>
</comment>
<comment type="function">
    <text evidence="5">Could be a nuclease involved in processing of the 5'-end of pre-16S rRNA.</text>
</comment>
<evidence type="ECO:0000256" key="4">
    <source>
        <dbReference type="ARBA" id="ARBA00022801"/>
    </source>
</evidence>
<dbReference type="SUPFAM" id="SSF53098">
    <property type="entry name" value="Ribonuclease H-like"/>
    <property type="match status" value="1"/>
</dbReference>
<comment type="similarity">
    <text evidence="5">Belongs to the YqgF HJR family.</text>
</comment>
<dbReference type="GO" id="GO:0016787">
    <property type="term" value="F:hydrolase activity"/>
    <property type="evidence" value="ECO:0007669"/>
    <property type="project" value="UniProtKB-KW"/>
</dbReference>
<dbReference type="NCBIfam" id="TIGR00250">
    <property type="entry name" value="RNAse_H_YqgF"/>
    <property type="match status" value="1"/>
</dbReference>
<dbReference type="Proteomes" id="UP001237737">
    <property type="component" value="Unassembled WGS sequence"/>
</dbReference>
<dbReference type="Gene3D" id="3.30.420.140">
    <property type="entry name" value="YqgF/RNase H-like domain"/>
    <property type="match status" value="1"/>
</dbReference>
<dbReference type="InterPro" id="IPR005227">
    <property type="entry name" value="YqgF"/>
</dbReference>
<sequence length="143" mass="15488">MSCLFGFDVGTKIVGVAVGNRLTGTARALAALPVRDGEPDWHALDTLRREWLPAELVVGLPLDNDGKEQPMTRTARRFAERIGQRYALPVVFADERMSSQEAARRFAAGRAAGTRKRSDAKSIDAEAAAVILESYLLTSLGTS</sequence>
<dbReference type="Pfam" id="PF03652">
    <property type="entry name" value="RuvX"/>
    <property type="match status" value="1"/>
</dbReference>
<comment type="caution">
    <text evidence="7">The sequence shown here is derived from an EMBL/GenBank/DDBJ whole genome shotgun (WGS) entry which is preliminary data.</text>
</comment>
<keyword evidence="2 5" id="KW-0690">Ribosome biogenesis</keyword>
<reference evidence="7 8" key="1">
    <citation type="submission" date="2023-07" db="EMBL/GenBank/DDBJ databases">
        <title>Sorghum-associated microbial communities from plants grown in Nebraska, USA.</title>
        <authorList>
            <person name="Schachtman D."/>
        </authorList>
    </citation>
    <scope>NUCLEOTIDE SEQUENCE [LARGE SCALE GENOMIC DNA]</scope>
    <source>
        <strain evidence="7 8">CC60</strain>
    </source>
</reference>
<evidence type="ECO:0000313" key="7">
    <source>
        <dbReference type="EMBL" id="MDQ0011282.1"/>
    </source>
</evidence>
<evidence type="ECO:0000256" key="1">
    <source>
        <dbReference type="ARBA" id="ARBA00022490"/>
    </source>
</evidence>
<dbReference type="InterPro" id="IPR012337">
    <property type="entry name" value="RNaseH-like_sf"/>
</dbReference>
<evidence type="ECO:0000259" key="6">
    <source>
        <dbReference type="SMART" id="SM00732"/>
    </source>
</evidence>